<feature type="site" description="Could be important to modulate the pK values of the two catalytic cysteine residues" evidence="8">
    <location>
        <position position="169"/>
    </location>
</feature>
<feature type="binding site" evidence="8">
    <location>
        <position position="11"/>
    </location>
    <ligand>
        <name>substrate</name>
    </ligand>
</feature>
<dbReference type="UniPathway" id="UPA00034">
    <property type="reaction ID" value="UER00025"/>
</dbReference>
<feature type="active site" description="Proton donor" evidence="8">
    <location>
        <position position="71"/>
    </location>
</feature>
<dbReference type="EC" id="5.1.1.7" evidence="3 8"/>
<dbReference type="GO" id="GO:0008837">
    <property type="term" value="F:diaminopimelate epimerase activity"/>
    <property type="evidence" value="ECO:0007669"/>
    <property type="project" value="UniProtKB-UniRule"/>
</dbReference>
<comment type="subunit">
    <text evidence="8">Homodimer.</text>
</comment>
<evidence type="ECO:0000256" key="2">
    <source>
        <dbReference type="ARBA" id="ARBA00010219"/>
    </source>
</evidence>
<reference evidence="10 11" key="1">
    <citation type="submission" date="2019-12" db="EMBL/GenBank/DDBJ databases">
        <title>Whole-genome analyses of novel actinobacteria.</title>
        <authorList>
            <person name="Sahin N."/>
            <person name="Saygin H."/>
        </authorList>
    </citation>
    <scope>NUCLEOTIDE SEQUENCE [LARGE SCALE GENOMIC DNA]</scope>
    <source>
        <strain evidence="10 11">KC615</strain>
    </source>
</reference>
<comment type="subcellular location">
    <subcellularLocation>
        <location evidence="8">Cytoplasm</location>
    </subcellularLocation>
</comment>
<evidence type="ECO:0000256" key="7">
    <source>
        <dbReference type="ARBA" id="ARBA00051712"/>
    </source>
</evidence>
<dbReference type="EMBL" id="WUUL01000003">
    <property type="protein sequence ID" value="MXQ53373.1"/>
    <property type="molecule type" value="Genomic_DNA"/>
</dbReference>
<protein>
    <recommendedName>
        <fullName evidence="3 8">Diaminopimelate epimerase</fullName>
        <shortName evidence="8">DAP epimerase</shortName>
        <ecNumber evidence="3 8">5.1.1.7</ecNumber>
    </recommendedName>
    <alternativeName>
        <fullName evidence="8">PLP-independent amino acid racemase</fullName>
    </alternativeName>
</protein>
<feature type="binding site" evidence="8">
    <location>
        <position position="167"/>
    </location>
    <ligand>
        <name>substrate</name>
    </ligand>
</feature>
<feature type="active site" evidence="9">
    <location>
        <position position="71"/>
    </location>
</feature>
<feature type="binding site" evidence="8">
    <location>
        <begin position="228"/>
        <end position="229"/>
    </location>
    <ligand>
        <name>substrate</name>
    </ligand>
</feature>
<dbReference type="PANTHER" id="PTHR31689:SF0">
    <property type="entry name" value="DIAMINOPIMELATE EPIMERASE"/>
    <property type="match status" value="1"/>
</dbReference>
<keyword evidence="6 8" id="KW-0413">Isomerase</keyword>
<feature type="binding site" evidence="8">
    <location>
        <begin position="72"/>
        <end position="73"/>
    </location>
    <ligand>
        <name>substrate</name>
    </ligand>
</feature>
<dbReference type="AlphaFoldDB" id="A0A6I4VQL0"/>
<dbReference type="PROSITE" id="PS01326">
    <property type="entry name" value="DAP_EPIMERASE"/>
    <property type="match status" value="1"/>
</dbReference>
<feature type="binding site" evidence="8">
    <location>
        <position position="62"/>
    </location>
    <ligand>
        <name>substrate</name>
    </ligand>
</feature>
<dbReference type="NCBIfam" id="TIGR00652">
    <property type="entry name" value="DapF"/>
    <property type="match status" value="1"/>
</dbReference>
<comment type="pathway">
    <text evidence="1 8">Amino-acid biosynthesis; L-lysine biosynthesis via DAP pathway; DL-2,6-diaminopimelate from LL-2,6-diaminopimelate: step 1/1.</text>
</comment>
<feature type="binding site" evidence="8">
    <location>
        <begin position="218"/>
        <end position="219"/>
    </location>
    <ligand>
        <name>substrate</name>
    </ligand>
</feature>
<gene>
    <name evidence="8" type="primary">dapF</name>
    <name evidence="10" type="ORF">GSM42_06445</name>
</gene>
<dbReference type="HAMAP" id="MF_00197">
    <property type="entry name" value="DAP_epimerase"/>
    <property type="match status" value="1"/>
</dbReference>
<dbReference type="PANTHER" id="PTHR31689">
    <property type="entry name" value="DIAMINOPIMELATE EPIMERASE, CHLOROPLASTIC"/>
    <property type="match status" value="1"/>
</dbReference>
<keyword evidence="8" id="KW-0963">Cytoplasm</keyword>
<evidence type="ECO:0000256" key="9">
    <source>
        <dbReference type="PROSITE-ProRule" id="PRU10125"/>
    </source>
</evidence>
<dbReference type="GO" id="GO:0005829">
    <property type="term" value="C:cytosol"/>
    <property type="evidence" value="ECO:0007669"/>
    <property type="project" value="TreeGrafter"/>
</dbReference>
<dbReference type="Gene3D" id="3.10.310.10">
    <property type="entry name" value="Diaminopimelate Epimerase, Chain A, domain 1"/>
    <property type="match status" value="2"/>
</dbReference>
<comment type="catalytic activity">
    <reaction evidence="7 8">
        <text>(2S,6S)-2,6-diaminopimelate = meso-2,6-diaminopimelate</text>
        <dbReference type="Rhea" id="RHEA:15393"/>
        <dbReference type="ChEBI" id="CHEBI:57609"/>
        <dbReference type="ChEBI" id="CHEBI:57791"/>
        <dbReference type="EC" id="5.1.1.7"/>
    </reaction>
</comment>
<dbReference type="Pfam" id="PF01678">
    <property type="entry name" value="DAP_epimerase"/>
    <property type="match status" value="2"/>
</dbReference>
<dbReference type="InterPro" id="IPR001653">
    <property type="entry name" value="DAP_epimerase_DapF"/>
</dbReference>
<evidence type="ECO:0000256" key="1">
    <source>
        <dbReference type="ARBA" id="ARBA00005196"/>
    </source>
</evidence>
<evidence type="ECO:0000256" key="5">
    <source>
        <dbReference type="ARBA" id="ARBA00023154"/>
    </source>
</evidence>
<comment type="caution">
    <text evidence="10">The sequence shown here is derived from an EMBL/GenBank/DDBJ whole genome shotgun (WGS) entry which is preliminary data.</text>
</comment>
<comment type="function">
    <text evidence="8">Catalyzes the stereoinversion of LL-2,6-diaminopimelate (L,L-DAP) to meso-diaminopimelate (meso-DAP), a precursor of L-lysine and an essential component of the bacterial peptidoglycan.</text>
</comment>
<feature type="binding site" evidence="8">
    <location>
        <position position="200"/>
    </location>
    <ligand>
        <name>substrate</name>
    </ligand>
</feature>
<keyword evidence="11" id="KW-1185">Reference proteome</keyword>
<dbReference type="RefSeq" id="WP_160800721.1">
    <property type="nucleotide sequence ID" value="NZ_WUUL01000003.1"/>
</dbReference>
<dbReference type="InterPro" id="IPR018510">
    <property type="entry name" value="DAP_epimerase_AS"/>
</dbReference>
<evidence type="ECO:0000313" key="10">
    <source>
        <dbReference type="EMBL" id="MXQ53373.1"/>
    </source>
</evidence>
<dbReference type="GO" id="GO:0009089">
    <property type="term" value="P:lysine biosynthetic process via diaminopimelate"/>
    <property type="evidence" value="ECO:0007669"/>
    <property type="project" value="UniProtKB-UniRule"/>
</dbReference>
<feature type="site" description="Could be important to modulate the pK values of the two catalytic cysteine residues" evidence="8">
    <location>
        <position position="218"/>
    </location>
</feature>
<evidence type="ECO:0000313" key="11">
    <source>
        <dbReference type="Proteomes" id="UP000430692"/>
    </source>
</evidence>
<evidence type="ECO:0000256" key="4">
    <source>
        <dbReference type="ARBA" id="ARBA00022605"/>
    </source>
</evidence>
<feature type="active site" description="Proton acceptor" evidence="8">
    <location>
        <position position="227"/>
    </location>
</feature>
<comment type="similarity">
    <text evidence="2 8">Belongs to the diaminopimelate epimerase family.</text>
</comment>
<evidence type="ECO:0000256" key="8">
    <source>
        <dbReference type="HAMAP-Rule" id="MF_00197"/>
    </source>
</evidence>
<evidence type="ECO:0000256" key="6">
    <source>
        <dbReference type="ARBA" id="ARBA00023235"/>
    </source>
</evidence>
<proteinExistence type="inferred from homology"/>
<dbReference type="Proteomes" id="UP000430692">
    <property type="component" value="Unassembled WGS sequence"/>
</dbReference>
<accession>A0A6I4VQL0</accession>
<organism evidence="10 11">
    <name type="scientific">Shimazuella alba</name>
    <dbReference type="NCBI Taxonomy" id="2690964"/>
    <lineage>
        <taxon>Bacteria</taxon>
        <taxon>Bacillati</taxon>
        <taxon>Bacillota</taxon>
        <taxon>Bacilli</taxon>
        <taxon>Bacillales</taxon>
        <taxon>Thermoactinomycetaceae</taxon>
        <taxon>Shimazuella</taxon>
    </lineage>
</organism>
<dbReference type="SUPFAM" id="SSF54506">
    <property type="entry name" value="Diaminopimelate epimerase-like"/>
    <property type="match status" value="2"/>
</dbReference>
<keyword evidence="4 8" id="KW-0028">Amino-acid biosynthesis</keyword>
<name>A0A6I4VQL0_9BACL</name>
<comment type="caution">
    <text evidence="8">Lacks conserved residue(s) required for the propagation of feature annotation.</text>
</comment>
<evidence type="ECO:0000256" key="3">
    <source>
        <dbReference type="ARBA" id="ARBA00013080"/>
    </source>
</evidence>
<keyword evidence="5 8" id="KW-0457">Lysine biosynthesis</keyword>
<sequence>MKFHKMHGLGNDFVVVHMEDTLPDDVLELAKKVCDRHTGVGADGLVFILPSEQADLQMRIFNSDGTEAQQCGNAVRCVSKYYYERIDNRKTKIMVETKRGIQSIVLQVEAGTVKQVQVDMGEPILEPVQIPVKSPTIHDQVVIGETIYDQVVIKEQAYAFSAVSMGNPHAVIEVDTLSDALVNGIGPKIETNEVFPEKANIEFIDIHSPDEISMRVWERGVGETMACGSGACAVLVASHLNGKAARKATIHLLGGDLMIDWKEKNNHVYMTGPASFVFAGELTT</sequence>